<evidence type="ECO:0000313" key="1">
    <source>
        <dbReference type="EMBL" id="OAJ43724.1"/>
    </source>
</evidence>
<name>A0A177WVK4_BATDL</name>
<dbReference type="VEuPathDB" id="FungiDB:BDEG_27054"/>
<sequence>MDSSSTSHIMNSKNNVEFSSTALDKKYNETILPMSDYSTIPMTAQDCSTSTATTAKTAQQQIPQSSELLGFNNATCLQKSSFADMSIPIAASSMCSQTAPVFEQLSKKSTVGNNQEKSIDPSHLSKLEKSELSHIEPSQITKCDNLNTCTQNNPKSSIPATFDSKIDFPRSIDAKKQLESFNESSGLFYNISPSNSFDKNSFLFDKKHASNYKNPVNRDIQGTARTRDNQALFAKVVESDNRFKTPEIQSNPFYQACYSNIDNFQNRSNHHMNQNKHKINLKQYNANTRCNKKSSRMGDYYFEKHSPSATDTGVFSSLKTEPFKQLDLHELIKHISFVKHEKDDTVYDLSNLFNQMNLQLKHSAKEIKSMSTCIQQLETALQATRSEYKRDTVSHLSSSQERLLELHSMHAKVESLESALHSQLKTTTRLTNSATRELEFELYKKKLDVKYLENAAQNQREREQHFAKENYLAISRYIQRLKEIQKENERQKQVQNIKALYAMTSKQTGSTQNLVHQLTVRLRESQNK</sequence>
<accession>A0A177WVK4</accession>
<reference evidence="1 2" key="1">
    <citation type="submission" date="2006-10" db="EMBL/GenBank/DDBJ databases">
        <title>The Genome Sequence of Batrachochytrium dendrobatidis JEL423.</title>
        <authorList>
            <consortium name="The Broad Institute Genome Sequencing Platform"/>
            <person name="Birren B."/>
            <person name="Lander E."/>
            <person name="Galagan J."/>
            <person name="Cuomo C."/>
            <person name="Devon K."/>
            <person name="Jaffe D."/>
            <person name="Butler J."/>
            <person name="Alvarez P."/>
            <person name="Gnerre S."/>
            <person name="Grabherr M."/>
            <person name="Kleber M."/>
            <person name="Mauceli E."/>
            <person name="Brockman W."/>
            <person name="Young S."/>
            <person name="LaButti K."/>
            <person name="Sykes S."/>
            <person name="DeCaprio D."/>
            <person name="Crawford M."/>
            <person name="Koehrsen M."/>
            <person name="Engels R."/>
            <person name="Montgomery P."/>
            <person name="Pearson M."/>
            <person name="Howarth C."/>
            <person name="Larson L."/>
            <person name="White J."/>
            <person name="O'Leary S."/>
            <person name="Kodira C."/>
            <person name="Zeng Q."/>
            <person name="Yandava C."/>
            <person name="Alvarado L."/>
            <person name="Longcore J."/>
            <person name="James T."/>
        </authorList>
    </citation>
    <scope>NUCLEOTIDE SEQUENCE [LARGE SCALE GENOMIC DNA]</scope>
    <source>
        <strain evidence="1 2">JEL423</strain>
    </source>
</reference>
<reference evidence="1 2" key="2">
    <citation type="submission" date="2016-05" db="EMBL/GenBank/DDBJ databases">
        <title>Lineage-specific infection strategies underlie the spectrum of fungal disease in amphibians.</title>
        <authorList>
            <person name="Cuomo C.A."/>
            <person name="Farrer R.A."/>
            <person name="James T."/>
            <person name="Longcore J."/>
            <person name="Birren B."/>
        </authorList>
    </citation>
    <scope>NUCLEOTIDE SEQUENCE [LARGE SCALE GENOMIC DNA]</scope>
    <source>
        <strain evidence="1 2">JEL423</strain>
    </source>
</reference>
<dbReference type="Proteomes" id="UP000077115">
    <property type="component" value="Unassembled WGS sequence"/>
</dbReference>
<evidence type="ECO:0000313" key="2">
    <source>
        <dbReference type="Proteomes" id="UP000077115"/>
    </source>
</evidence>
<dbReference type="EMBL" id="DS022310">
    <property type="protein sequence ID" value="OAJ43724.1"/>
    <property type="molecule type" value="Genomic_DNA"/>
</dbReference>
<proteinExistence type="predicted"/>
<dbReference type="AlphaFoldDB" id="A0A177WVK4"/>
<gene>
    <name evidence="1" type="ORF">BDEG_27054</name>
</gene>
<organism evidence="1 2">
    <name type="scientific">Batrachochytrium dendrobatidis (strain JEL423)</name>
    <dbReference type="NCBI Taxonomy" id="403673"/>
    <lineage>
        <taxon>Eukaryota</taxon>
        <taxon>Fungi</taxon>
        <taxon>Fungi incertae sedis</taxon>
        <taxon>Chytridiomycota</taxon>
        <taxon>Chytridiomycota incertae sedis</taxon>
        <taxon>Chytridiomycetes</taxon>
        <taxon>Rhizophydiales</taxon>
        <taxon>Rhizophydiales incertae sedis</taxon>
        <taxon>Batrachochytrium</taxon>
    </lineage>
</organism>
<protein>
    <submittedName>
        <fullName evidence="1">Uncharacterized protein</fullName>
    </submittedName>
</protein>